<feature type="domain" description="Enoyl reductase (ER)" evidence="2">
    <location>
        <begin position="15"/>
        <end position="325"/>
    </location>
</feature>
<dbReference type="InterPro" id="IPR051603">
    <property type="entry name" value="Zinc-ADH_QOR/CCCR"/>
</dbReference>
<proteinExistence type="predicted"/>
<keyword evidence="1" id="KW-0521">NADP</keyword>
<sequence>MNAIKSRVVRFTRTGGPQVLKIEEVWVRQPGFNEVRIAVKALGLNRADMMWRRGRYIEVTDLPAHIGYEASGVVESLGEGVVDLAVGDAVSVIPGFSLNEYGMHGEWVLAPANMVIKIPACLTFEEAASIWMMFLTAYDAIIEPVRPSVGTTVLIPDAGSAEGIAAIQIVNAIDAIPVAITCSKGLHKKLLDAGAAYAVETEREDWISRFQHASSGSKSMVFDPFFAPALPPFLDALSVRAQGLDDTAMSTRSIEGLVRLPTIFGYPMWGVTSDAQRLKAATEFILAGFTTGCFTPVIDRVFSFDEIVDAHRCLDANEPFGKIIVTL</sequence>
<gene>
    <name evidence="3" type="ORF">HX882_29575</name>
</gene>
<dbReference type="Gene3D" id="3.40.50.720">
    <property type="entry name" value="NAD(P)-binding Rossmann-like Domain"/>
    <property type="match status" value="1"/>
</dbReference>
<evidence type="ECO:0000313" key="4">
    <source>
        <dbReference type="Proteomes" id="UP000539985"/>
    </source>
</evidence>
<dbReference type="Pfam" id="PF08240">
    <property type="entry name" value="ADH_N"/>
    <property type="match status" value="1"/>
</dbReference>
<reference evidence="3 4" key="1">
    <citation type="submission" date="2020-04" db="EMBL/GenBank/DDBJ databases">
        <title>Molecular characterization of pseudomonads from Agaricus bisporus reveal novel blotch 2 pathogens in Western Europe.</title>
        <authorList>
            <person name="Taparia T."/>
            <person name="Krijger M."/>
            <person name="Haynes E."/>
            <person name="Elpinstone J.G."/>
            <person name="Noble R."/>
            <person name="Van Der Wolf J."/>
        </authorList>
    </citation>
    <scope>NUCLEOTIDE SEQUENCE [LARGE SCALE GENOMIC DNA]</scope>
    <source>
        <strain evidence="3 4">H7001</strain>
    </source>
</reference>
<dbReference type="InterPro" id="IPR011032">
    <property type="entry name" value="GroES-like_sf"/>
</dbReference>
<dbReference type="Proteomes" id="UP000539985">
    <property type="component" value="Unassembled WGS sequence"/>
</dbReference>
<dbReference type="PANTHER" id="PTHR44154:SF1">
    <property type="entry name" value="QUINONE OXIDOREDUCTASE"/>
    <property type="match status" value="1"/>
</dbReference>
<dbReference type="Gene3D" id="3.90.180.10">
    <property type="entry name" value="Medium-chain alcohol dehydrogenases, catalytic domain"/>
    <property type="match status" value="1"/>
</dbReference>
<dbReference type="PANTHER" id="PTHR44154">
    <property type="entry name" value="QUINONE OXIDOREDUCTASE"/>
    <property type="match status" value="1"/>
</dbReference>
<dbReference type="SMART" id="SM00829">
    <property type="entry name" value="PKS_ER"/>
    <property type="match status" value="1"/>
</dbReference>
<organism evidence="3 4">
    <name type="scientific">Pseudomonas gingeri</name>
    <dbReference type="NCBI Taxonomy" id="117681"/>
    <lineage>
        <taxon>Bacteria</taxon>
        <taxon>Pseudomonadati</taxon>
        <taxon>Pseudomonadota</taxon>
        <taxon>Gammaproteobacteria</taxon>
        <taxon>Pseudomonadales</taxon>
        <taxon>Pseudomonadaceae</taxon>
        <taxon>Pseudomonas</taxon>
    </lineage>
</organism>
<name>A0A7Y7XI27_9PSED</name>
<accession>A0A7Y7XI27</accession>
<evidence type="ECO:0000313" key="3">
    <source>
        <dbReference type="EMBL" id="NWC00030.1"/>
    </source>
</evidence>
<dbReference type="SUPFAM" id="SSF50129">
    <property type="entry name" value="GroES-like"/>
    <property type="match status" value="1"/>
</dbReference>
<dbReference type="SUPFAM" id="SSF51735">
    <property type="entry name" value="NAD(P)-binding Rossmann-fold domains"/>
    <property type="match status" value="1"/>
</dbReference>
<dbReference type="RefSeq" id="WP_177105514.1">
    <property type="nucleotide sequence ID" value="NZ_JACAQB010000028.1"/>
</dbReference>
<dbReference type="InterPro" id="IPR036291">
    <property type="entry name" value="NAD(P)-bd_dom_sf"/>
</dbReference>
<evidence type="ECO:0000259" key="2">
    <source>
        <dbReference type="SMART" id="SM00829"/>
    </source>
</evidence>
<dbReference type="GO" id="GO:0016491">
    <property type="term" value="F:oxidoreductase activity"/>
    <property type="evidence" value="ECO:0007669"/>
    <property type="project" value="InterPro"/>
</dbReference>
<dbReference type="Pfam" id="PF13602">
    <property type="entry name" value="ADH_zinc_N_2"/>
    <property type="match status" value="1"/>
</dbReference>
<dbReference type="InterPro" id="IPR013154">
    <property type="entry name" value="ADH-like_N"/>
</dbReference>
<evidence type="ECO:0000256" key="1">
    <source>
        <dbReference type="ARBA" id="ARBA00022857"/>
    </source>
</evidence>
<dbReference type="InterPro" id="IPR020843">
    <property type="entry name" value="ER"/>
</dbReference>
<dbReference type="EMBL" id="JACAQB010000028">
    <property type="protein sequence ID" value="NWC00030.1"/>
    <property type="molecule type" value="Genomic_DNA"/>
</dbReference>
<dbReference type="CDD" id="cd08268">
    <property type="entry name" value="MDR2"/>
    <property type="match status" value="1"/>
</dbReference>
<comment type="caution">
    <text evidence="3">The sequence shown here is derived from an EMBL/GenBank/DDBJ whole genome shotgun (WGS) entry which is preliminary data.</text>
</comment>
<protein>
    <submittedName>
        <fullName evidence="3">Zinc-dependent alcohol dehydrogenase family protein</fullName>
    </submittedName>
</protein>
<dbReference type="AlphaFoldDB" id="A0A7Y7XI27"/>